<dbReference type="RefSeq" id="WP_050607533.1">
    <property type="nucleotide sequence ID" value="NZ_CABKUB010000006.1"/>
</dbReference>
<dbReference type="NCBIfam" id="TIGR01909">
    <property type="entry name" value="C_GCAxxG_C_C"/>
    <property type="match status" value="1"/>
</dbReference>
<dbReference type="EMBL" id="SXDP01000002">
    <property type="protein sequence ID" value="NEZ46220.1"/>
    <property type="molecule type" value="Genomic_DNA"/>
</dbReference>
<evidence type="ECO:0000313" key="1">
    <source>
        <dbReference type="EMBL" id="NEZ46220.1"/>
    </source>
</evidence>
<protein>
    <submittedName>
        <fullName evidence="1">C_GCAxxG_C_C family protein</fullName>
    </submittedName>
</protein>
<dbReference type="Pfam" id="PF09719">
    <property type="entry name" value="C_GCAxxG_C_C"/>
    <property type="match status" value="1"/>
</dbReference>
<dbReference type="SUPFAM" id="SSF48695">
    <property type="entry name" value="Multiheme cytochromes"/>
    <property type="match status" value="1"/>
</dbReference>
<gene>
    <name evidence="1" type="ORF">FDF74_03215</name>
</gene>
<organism evidence="1 2">
    <name type="scientific">Clostridium niameyense</name>
    <dbReference type="NCBI Taxonomy" id="1622073"/>
    <lineage>
        <taxon>Bacteria</taxon>
        <taxon>Bacillati</taxon>
        <taxon>Bacillota</taxon>
        <taxon>Clostridia</taxon>
        <taxon>Eubacteriales</taxon>
        <taxon>Clostridiaceae</taxon>
        <taxon>Clostridium</taxon>
    </lineage>
</organism>
<dbReference type="Proteomes" id="UP000473885">
    <property type="component" value="Unassembled WGS sequence"/>
</dbReference>
<keyword evidence="2" id="KW-1185">Reference proteome</keyword>
<proteinExistence type="predicted"/>
<dbReference type="InterPro" id="IPR010181">
    <property type="entry name" value="CGCAxxGCC_motif"/>
</dbReference>
<reference evidence="1 2" key="1">
    <citation type="submission" date="2019-04" db="EMBL/GenBank/DDBJ databases">
        <title>Genome sequencing of Clostridium botulinum Groups I-IV and Clostridium butyricum.</title>
        <authorList>
            <person name="Brunt J."/>
            <person name="Van Vliet A.H.M."/>
            <person name="Stringer S.C."/>
            <person name="Carter A.T."/>
            <person name="Peck M.W."/>
        </authorList>
    </citation>
    <scope>NUCLEOTIDE SEQUENCE [LARGE SCALE GENOMIC DNA]</scope>
    <source>
        <strain evidence="1 2">IFR 18/094</strain>
    </source>
</reference>
<dbReference type="InterPro" id="IPR036280">
    <property type="entry name" value="Multihaem_cyt_sf"/>
</dbReference>
<dbReference type="OrthoDB" id="9791535at2"/>
<evidence type="ECO:0000313" key="2">
    <source>
        <dbReference type="Proteomes" id="UP000473885"/>
    </source>
</evidence>
<accession>A0A6M0R994</accession>
<comment type="caution">
    <text evidence="1">The sequence shown here is derived from an EMBL/GenBank/DDBJ whole genome shotgun (WGS) entry which is preliminary data.</text>
</comment>
<dbReference type="AlphaFoldDB" id="A0A6M0R994"/>
<sequence>MREEEVLKCFSQGFDCSQVVLSSVAEELGIDDITAKKVASGFGGGMFCGSTCGAVTGALMAIGLKYGHSMPNTPEIKEKNIAKIAEFKKKFGKKYDSVICKELLGYDITNPEDLKKINEKELLTKFCPKLVSDVIDTLKEVL</sequence>
<name>A0A6M0R994_9CLOT</name>